<keyword evidence="2" id="KW-0812">Transmembrane</keyword>
<dbReference type="AlphaFoldDB" id="A0A1Y1Y3H6"/>
<sequence>MPTSNFHVHVWRHSQNFSCCPFIIARSSLLFIYHLSYVFSTVIFHFTSNTLIRGGCLFRKAEPQPCATPRVPTPRSVTPVRSTPTPSSGYTKRARLRLIWSLTAWGPILWCCAAGFS</sequence>
<dbReference type="EMBL" id="MCFA01000384">
    <property type="protein sequence ID" value="ORX92550.1"/>
    <property type="molecule type" value="Genomic_DNA"/>
</dbReference>
<keyword evidence="2" id="KW-1133">Transmembrane helix</keyword>
<comment type="caution">
    <text evidence="3">The sequence shown here is derived from an EMBL/GenBank/DDBJ whole genome shotgun (WGS) entry which is preliminary data.</text>
</comment>
<organism evidence="3 4">
    <name type="scientific">Clohesyomyces aquaticus</name>
    <dbReference type="NCBI Taxonomy" id="1231657"/>
    <lineage>
        <taxon>Eukaryota</taxon>
        <taxon>Fungi</taxon>
        <taxon>Dikarya</taxon>
        <taxon>Ascomycota</taxon>
        <taxon>Pezizomycotina</taxon>
        <taxon>Dothideomycetes</taxon>
        <taxon>Pleosporomycetidae</taxon>
        <taxon>Pleosporales</taxon>
        <taxon>Lindgomycetaceae</taxon>
        <taxon>Clohesyomyces</taxon>
    </lineage>
</organism>
<feature type="transmembrane region" description="Helical" evidence="2">
    <location>
        <begin position="98"/>
        <end position="116"/>
    </location>
</feature>
<evidence type="ECO:0000313" key="3">
    <source>
        <dbReference type="EMBL" id="ORX92550.1"/>
    </source>
</evidence>
<dbReference type="Proteomes" id="UP000193144">
    <property type="component" value="Unassembled WGS sequence"/>
</dbReference>
<protein>
    <submittedName>
        <fullName evidence="3">Uncharacterized protein</fullName>
    </submittedName>
</protein>
<accession>A0A1Y1Y3H6</accession>
<feature type="compositionally biased region" description="Low complexity" evidence="1">
    <location>
        <begin position="68"/>
        <end position="88"/>
    </location>
</feature>
<reference evidence="3 4" key="1">
    <citation type="submission" date="2016-07" db="EMBL/GenBank/DDBJ databases">
        <title>Pervasive Adenine N6-methylation of Active Genes in Fungi.</title>
        <authorList>
            <consortium name="DOE Joint Genome Institute"/>
            <person name="Mondo S.J."/>
            <person name="Dannebaum R.O."/>
            <person name="Kuo R.C."/>
            <person name="Labutti K."/>
            <person name="Haridas S."/>
            <person name="Kuo A."/>
            <person name="Salamov A."/>
            <person name="Ahrendt S.R."/>
            <person name="Lipzen A."/>
            <person name="Sullivan W."/>
            <person name="Andreopoulos W.B."/>
            <person name="Clum A."/>
            <person name="Lindquist E."/>
            <person name="Daum C."/>
            <person name="Ramamoorthy G.K."/>
            <person name="Gryganskyi A."/>
            <person name="Culley D."/>
            <person name="Magnuson J.K."/>
            <person name="James T.Y."/>
            <person name="O'Malley M.A."/>
            <person name="Stajich J.E."/>
            <person name="Spatafora J.W."/>
            <person name="Visel A."/>
            <person name="Grigoriev I.V."/>
        </authorList>
    </citation>
    <scope>NUCLEOTIDE SEQUENCE [LARGE SCALE GENOMIC DNA]</scope>
    <source>
        <strain evidence="3 4">CBS 115471</strain>
    </source>
</reference>
<feature type="transmembrane region" description="Helical" evidence="2">
    <location>
        <begin position="31"/>
        <end position="52"/>
    </location>
</feature>
<keyword evidence="4" id="KW-1185">Reference proteome</keyword>
<evidence type="ECO:0000313" key="4">
    <source>
        <dbReference type="Proteomes" id="UP000193144"/>
    </source>
</evidence>
<proteinExistence type="predicted"/>
<name>A0A1Y1Y3H6_9PLEO</name>
<evidence type="ECO:0000256" key="2">
    <source>
        <dbReference type="SAM" id="Phobius"/>
    </source>
</evidence>
<gene>
    <name evidence="3" type="ORF">BCR34DRAFT_253775</name>
</gene>
<feature type="region of interest" description="Disordered" evidence="1">
    <location>
        <begin position="67"/>
        <end position="88"/>
    </location>
</feature>
<evidence type="ECO:0000256" key="1">
    <source>
        <dbReference type="SAM" id="MobiDB-lite"/>
    </source>
</evidence>
<keyword evidence="2" id="KW-0472">Membrane</keyword>